<feature type="transmembrane region" description="Helical" evidence="1">
    <location>
        <begin position="12"/>
        <end position="35"/>
    </location>
</feature>
<gene>
    <name evidence="2" type="ORF">SE18_12990</name>
</gene>
<evidence type="ECO:0000313" key="2">
    <source>
        <dbReference type="EMBL" id="KPL85840.1"/>
    </source>
</evidence>
<organism evidence="2 3">
    <name type="scientific">Herpetosiphon geysericola</name>
    <dbReference type="NCBI Taxonomy" id="70996"/>
    <lineage>
        <taxon>Bacteria</taxon>
        <taxon>Bacillati</taxon>
        <taxon>Chloroflexota</taxon>
        <taxon>Chloroflexia</taxon>
        <taxon>Herpetosiphonales</taxon>
        <taxon>Herpetosiphonaceae</taxon>
        <taxon>Herpetosiphon</taxon>
    </lineage>
</organism>
<name>A0A0P6Y1U1_9CHLR</name>
<keyword evidence="1" id="KW-0812">Transmembrane</keyword>
<dbReference type="RefSeq" id="WP_054534891.1">
    <property type="nucleotide sequence ID" value="NZ_LGKP01000022.1"/>
</dbReference>
<dbReference type="Proteomes" id="UP000050277">
    <property type="component" value="Unassembled WGS sequence"/>
</dbReference>
<reference evidence="2 3" key="1">
    <citation type="submission" date="2015-07" db="EMBL/GenBank/DDBJ databases">
        <title>Whole genome sequence of Herpetosiphon geysericola DSM 7119.</title>
        <authorList>
            <person name="Hemp J."/>
            <person name="Ward L.M."/>
            <person name="Pace L.A."/>
            <person name="Fischer W.W."/>
        </authorList>
    </citation>
    <scope>NUCLEOTIDE SEQUENCE [LARGE SCALE GENOMIC DNA]</scope>
    <source>
        <strain evidence="2 3">DSM 7119</strain>
    </source>
</reference>
<comment type="caution">
    <text evidence="2">The sequence shown here is derived from an EMBL/GenBank/DDBJ whole genome shotgun (WGS) entry which is preliminary data.</text>
</comment>
<dbReference type="AlphaFoldDB" id="A0A0P6Y1U1"/>
<evidence type="ECO:0000313" key="3">
    <source>
        <dbReference type="Proteomes" id="UP000050277"/>
    </source>
</evidence>
<keyword evidence="1" id="KW-1133">Transmembrane helix</keyword>
<keyword evidence="1" id="KW-0472">Membrane</keyword>
<dbReference type="EMBL" id="LGKP01000022">
    <property type="protein sequence ID" value="KPL85840.1"/>
    <property type="molecule type" value="Genomic_DNA"/>
</dbReference>
<protein>
    <submittedName>
        <fullName evidence="2">Uncharacterized protein</fullName>
    </submittedName>
</protein>
<feature type="transmembrane region" description="Helical" evidence="1">
    <location>
        <begin position="87"/>
        <end position="110"/>
    </location>
</feature>
<accession>A0A0P6Y1U1</accession>
<evidence type="ECO:0000256" key="1">
    <source>
        <dbReference type="SAM" id="Phobius"/>
    </source>
</evidence>
<dbReference type="OrthoDB" id="9833230at2"/>
<keyword evidence="3" id="KW-1185">Reference proteome</keyword>
<sequence length="121" mass="13877">MKQYSNKRILGLIMGFCGLFVALLLIPALLIQHFYFERICAVHAQANGLGTSWYSPASRYSPESCFFANQGSIPVNQLVGWQHKLVLGIWLIYRPLGAFGLTLFIFMLPWPKLKRFKNIRL</sequence>
<dbReference type="STRING" id="70996.SE18_12990"/>
<proteinExistence type="predicted"/>